<dbReference type="Pfam" id="PF06985">
    <property type="entry name" value="HET"/>
    <property type="match status" value="1"/>
</dbReference>
<reference evidence="2" key="1">
    <citation type="journal article" date="2020" name="Stud. Mycol.">
        <title>101 Dothideomycetes genomes: a test case for predicting lifestyles and emergence of pathogens.</title>
        <authorList>
            <person name="Haridas S."/>
            <person name="Albert R."/>
            <person name="Binder M."/>
            <person name="Bloem J."/>
            <person name="Labutti K."/>
            <person name="Salamov A."/>
            <person name="Andreopoulos B."/>
            <person name="Baker S."/>
            <person name="Barry K."/>
            <person name="Bills G."/>
            <person name="Bluhm B."/>
            <person name="Cannon C."/>
            <person name="Castanera R."/>
            <person name="Culley D."/>
            <person name="Daum C."/>
            <person name="Ezra D."/>
            <person name="Gonzalez J."/>
            <person name="Henrissat B."/>
            <person name="Kuo A."/>
            <person name="Liang C."/>
            <person name="Lipzen A."/>
            <person name="Lutzoni F."/>
            <person name="Magnuson J."/>
            <person name="Mondo S."/>
            <person name="Nolan M."/>
            <person name="Ohm R."/>
            <person name="Pangilinan J."/>
            <person name="Park H.-J."/>
            <person name="Ramirez L."/>
            <person name="Alfaro M."/>
            <person name="Sun H."/>
            <person name="Tritt A."/>
            <person name="Yoshinaga Y."/>
            <person name="Zwiers L.-H."/>
            <person name="Turgeon B."/>
            <person name="Goodwin S."/>
            <person name="Spatafora J."/>
            <person name="Crous P."/>
            <person name="Grigoriev I."/>
        </authorList>
    </citation>
    <scope>NUCLEOTIDE SEQUENCE</scope>
    <source>
        <strain evidence="2">CBS 260.36</strain>
    </source>
</reference>
<sequence>MDHYTYPAEPIYPRVKVPCLLSQDRVRQSENCRQNFSTFPLRNGWKKAEFLDGKLHSGTPEQASEFLQEWLFFGLAGSVLNLSPKLLEQLILRDEDGTQAYISTSSLPEFINEWMEDVVDYNTVNAQEAVKAASLCLDEASVFCLAASADLKDYRLEKIQPEVRLSIMALGDQLQSALRLLEIKLGSARNRLAAKTRDYFGDKSFIGKAASKMSQVKSFKESFLKSRWEVPYAPDVEKSSLYFGDTWDDMLYYLEDKEKPPFLGPWKWGNSIILQSRLREAQWCRYEAARIQDILSPWAVHYVSAMSRPSLYDHSVCTESHCNAHTIDESTYSTQHVQSDCTCPFIGIDQEKVKRILKAKQHPIVLINTDSEGQATTVDVRSYNGIPALGALWPLSHVWSHGLGNAISNTLPTCQLTRLVKIGGKVRDDNYVWLWIDTLCVPLDKNLRKDAILQMGDIYKNSSGGTVVVDKELIQTPCQDLKHEEVLLRLICCSWMQRMWTMQEGARERVSLVFADGQMDLTATLRHYQLHNPLYPISKGGFAFDMMTQMTHASNATKSDAQIMRIWNGMRWRQATKPGDEAIILASLLFPRQEKHLWSPSLDRVVTTEPFDLILWTKDETRWATLFRTRRTWPQGIVFVNCRTIPERGLRWAPSEIGTYGREIAEPVSGSVSQRGLTIKRPGYIFHPIRKRLAEEFEFQDVQTGEWYAVSRMERTDVVAWPEPTGEVAFALVQSKRLAGYAKIPAVLGRVEEVEDEVVPLEFACKVYVSKVFQERKAELDRLIQKEPERRFGAEQILATAKKEEQMWCVG</sequence>
<comment type="caution">
    <text evidence="2">The sequence shown here is derived from an EMBL/GenBank/DDBJ whole genome shotgun (WGS) entry which is preliminary data.</text>
</comment>
<feature type="domain" description="Heterokaryon incompatibility" evidence="1">
    <location>
        <begin position="395"/>
        <end position="469"/>
    </location>
</feature>
<gene>
    <name evidence="2" type="ORF">K461DRAFT_298423</name>
</gene>
<keyword evidence="3" id="KW-1185">Reference proteome</keyword>
<protein>
    <recommendedName>
        <fullName evidence="1">Heterokaryon incompatibility domain-containing protein</fullName>
    </recommendedName>
</protein>
<dbReference type="EMBL" id="ML996095">
    <property type="protein sequence ID" value="KAF2147809.1"/>
    <property type="molecule type" value="Genomic_DNA"/>
</dbReference>
<dbReference type="PANTHER" id="PTHR39596:SF2">
    <property type="entry name" value="HET DOMAIN PROTEIN (AFU_ORTHOLOGUE AFUA_1G17550)-RELATED"/>
    <property type="match status" value="1"/>
</dbReference>
<dbReference type="PANTHER" id="PTHR39596">
    <property type="match status" value="1"/>
</dbReference>
<proteinExistence type="predicted"/>
<dbReference type="Proteomes" id="UP000799439">
    <property type="component" value="Unassembled WGS sequence"/>
</dbReference>
<evidence type="ECO:0000313" key="3">
    <source>
        <dbReference type="Proteomes" id="UP000799439"/>
    </source>
</evidence>
<accession>A0A9P4MFD1</accession>
<evidence type="ECO:0000259" key="1">
    <source>
        <dbReference type="Pfam" id="PF06985"/>
    </source>
</evidence>
<evidence type="ECO:0000313" key="2">
    <source>
        <dbReference type="EMBL" id="KAF2147809.1"/>
    </source>
</evidence>
<dbReference type="AlphaFoldDB" id="A0A9P4MFD1"/>
<name>A0A9P4MFD1_9PEZI</name>
<organism evidence="2 3">
    <name type="scientific">Myriangium duriaei CBS 260.36</name>
    <dbReference type="NCBI Taxonomy" id="1168546"/>
    <lineage>
        <taxon>Eukaryota</taxon>
        <taxon>Fungi</taxon>
        <taxon>Dikarya</taxon>
        <taxon>Ascomycota</taxon>
        <taxon>Pezizomycotina</taxon>
        <taxon>Dothideomycetes</taxon>
        <taxon>Dothideomycetidae</taxon>
        <taxon>Myriangiales</taxon>
        <taxon>Myriangiaceae</taxon>
        <taxon>Myriangium</taxon>
    </lineage>
</organism>
<dbReference type="OrthoDB" id="2426273at2759"/>
<dbReference type="InterPro" id="IPR010730">
    <property type="entry name" value="HET"/>
</dbReference>